<evidence type="ECO:0000259" key="2">
    <source>
        <dbReference type="Pfam" id="PF14244"/>
    </source>
</evidence>
<dbReference type="EMBL" id="JAIVGD010000005">
    <property type="protein sequence ID" value="KAH0773028.1"/>
    <property type="molecule type" value="Genomic_DNA"/>
</dbReference>
<dbReference type="InterPro" id="IPR029472">
    <property type="entry name" value="Copia-like_N"/>
</dbReference>
<feature type="compositionally biased region" description="Low complexity" evidence="1">
    <location>
        <begin position="1"/>
        <end position="20"/>
    </location>
</feature>
<accession>A0ABQ7VX15</accession>
<dbReference type="Pfam" id="PF14244">
    <property type="entry name" value="Retrotran_gag_3"/>
    <property type="match status" value="1"/>
</dbReference>
<evidence type="ECO:0000313" key="4">
    <source>
        <dbReference type="Proteomes" id="UP000826656"/>
    </source>
</evidence>
<gene>
    <name evidence="3" type="ORF">KY290_010165</name>
</gene>
<evidence type="ECO:0000313" key="3">
    <source>
        <dbReference type="EMBL" id="KAH0773028.1"/>
    </source>
</evidence>
<dbReference type="PANTHER" id="PTHR37610">
    <property type="entry name" value="CCHC-TYPE DOMAIN-CONTAINING PROTEIN"/>
    <property type="match status" value="1"/>
</dbReference>
<protein>
    <recommendedName>
        <fullName evidence="2">Retrotransposon Copia-like N-terminal domain-containing protein</fullName>
    </recommendedName>
</protein>
<comment type="caution">
    <text evidence="3">The sequence shown here is derived from an EMBL/GenBank/DDBJ whole genome shotgun (WGS) entry which is preliminary data.</text>
</comment>
<dbReference type="Proteomes" id="UP000826656">
    <property type="component" value="Unassembled WGS sequence"/>
</dbReference>
<keyword evidence="4" id="KW-1185">Reference proteome</keyword>
<name>A0ABQ7VX15_SOLTU</name>
<proteinExistence type="predicted"/>
<sequence length="194" mass="21311">MTQGVTGEQTTGTSSVGGTSRNPSSIPSMSISQGVNYNHPLFLSPADISSVNMISFQLIGIENYALWSRSIRLALLARNKIGLVDGSCKQEDVSAELRGGVAFASSAQSVWNDLKEIFDQLDRSRTFSLHKEIATLQQGTDFVSAYFTKLKTLWDEFEALVPPPGYARDTLRINKLCTGKVREVVTRDDGLYLL</sequence>
<feature type="region of interest" description="Disordered" evidence="1">
    <location>
        <begin position="1"/>
        <end position="28"/>
    </location>
</feature>
<feature type="domain" description="Retrotransposon Copia-like N-terminal" evidence="2">
    <location>
        <begin position="45"/>
        <end position="89"/>
    </location>
</feature>
<evidence type="ECO:0000256" key="1">
    <source>
        <dbReference type="SAM" id="MobiDB-lite"/>
    </source>
</evidence>
<dbReference type="PANTHER" id="PTHR37610:SF97">
    <property type="entry name" value="RETROTRANSPOSON GAG DOMAIN-CONTAINING PROTEIN"/>
    <property type="match status" value="1"/>
</dbReference>
<reference evidence="3 4" key="1">
    <citation type="journal article" date="2021" name="bioRxiv">
        <title>Chromosome-scale and haplotype-resolved genome assembly of a tetraploid potato cultivar.</title>
        <authorList>
            <person name="Sun H."/>
            <person name="Jiao W.-B."/>
            <person name="Krause K."/>
            <person name="Campoy J.A."/>
            <person name="Goel M."/>
            <person name="Folz-Donahue K."/>
            <person name="Kukat C."/>
            <person name="Huettel B."/>
            <person name="Schneeberger K."/>
        </authorList>
    </citation>
    <scope>NUCLEOTIDE SEQUENCE [LARGE SCALE GENOMIC DNA]</scope>
    <source>
        <strain evidence="3">SolTubOtavaFocal</strain>
        <tissue evidence="3">Leaves</tissue>
    </source>
</reference>
<organism evidence="3 4">
    <name type="scientific">Solanum tuberosum</name>
    <name type="common">Potato</name>
    <dbReference type="NCBI Taxonomy" id="4113"/>
    <lineage>
        <taxon>Eukaryota</taxon>
        <taxon>Viridiplantae</taxon>
        <taxon>Streptophyta</taxon>
        <taxon>Embryophyta</taxon>
        <taxon>Tracheophyta</taxon>
        <taxon>Spermatophyta</taxon>
        <taxon>Magnoliopsida</taxon>
        <taxon>eudicotyledons</taxon>
        <taxon>Gunneridae</taxon>
        <taxon>Pentapetalae</taxon>
        <taxon>asterids</taxon>
        <taxon>lamiids</taxon>
        <taxon>Solanales</taxon>
        <taxon>Solanaceae</taxon>
        <taxon>Solanoideae</taxon>
        <taxon>Solaneae</taxon>
        <taxon>Solanum</taxon>
    </lineage>
</organism>